<comment type="subcellular location">
    <subcellularLocation>
        <location evidence="1">Membrane</location>
        <topology evidence="1">Multi-pass membrane protein</topology>
    </subcellularLocation>
</comment>
<evidence type="ECO:0000256" key="9">
    <source>
        <dbReference type="SAM" id="MobiDB-lite"/>
    </source>
</evidence>
<evidence type="ECO:0000313" key="12">
    <source>
        <dbReference type="Proteomes" id="UP000422736"/>
    </source>
</evidence>
<evidence type="ECO:0000256" key="7">
    <source>
        <dbReference type="ARBA" id="ARBA00022989"/>
    </source>
</evidence>
<feature type="transmembrane region" description="Helical" evidence="10">
    <location>
        <begin position="296"/>
        <end position="314"/>
    </location>
</feature>
<evidence type="ECO:0000256" key="3">
    <source>
        <dbReference type="ARBA" id="ARBA00022448"/>
    </source>
</evidence>
<feature type="transmembrane region" description="Helical" evidence="10">
    <location>
        <begin position="197"/>
        <end position="219"/>
    </location>
</feature>
<comment type="similarity">
    <text evidence="2">Belongs to the oligopeptide OPT transporter family.</text>
</comment>
<feature type="transmembrane region" description="Helical" evidence="10">
    <location>
        <begin position="253"/>
        <end position="272"/>
    </location>
</feature>
<feature type="transmembrane region" description="Helical" evidence="10">
    <location>
        <begin position="115"/>
        <end position="136"/>
    </location>
</feature>
<proteinExistence type="inferred from homology"/>
<dbReference type="NCBIfam" id="TIGR00727">
    <property type="entry name" value="ISP4_OPT"/>
    <property type="match status" value="1"/>
</dbReference>
<dbReference type="Pfam" id="PF03169">
    <property type="entry name" value="OPT"/>
    <property type="match status" value="1"/>
</dbReference>
<evidence type="ECO:0000313" key="11">
    <source>
        <dbReference type="EMBL" id="QGN17991.1"/>
    </source>
</evidence>
<evidence type="ECO:0000256" key="10">
    <source>
        <dbReference type="SAM" id="Phobius"/>
    </source>
</evidence>
<feature type="transmembrane region" description="Helical" evidence="10">
    <location>
        <begin position="400"/>
        <end position="426"/>
    </location>
</feature>
<keyword evidence="3" id="KW-0813">Transport</keyword>
<keyword evidence="7 10" id="KW-1133">Transmembrane helix</keyword>
<evidence type="ECO:0000256" key="4">
    <source>
        <dbReference type="ARBA" id="ARBA00022692"/>
    </source>
</evidence>
<keyword evidence="4 10" id="KW-0812">Transmembrane</keyword>
<keyword evidence="12" id="KW-1185">Reference proteome</keyword>
<dbReference type="EMBL" id="CP015060">
    <property type="protein sequence ID" value="QGN17991.1"/>
    <property type="molecule type" value="Genomic_DNA"/>
</dbReference>
<feature type="transmembrane region" description="Helical" evidence="10">
    <location>
        <begin position="457"/>
        <end position="473"/>
    </location>
</feature>
<feature type="transmembrane region" description="Helical" evidence="10">
    <location>
        <begin position="517"/>
        <end position="538"/>
    </location>
</feature>
<gene>
    <name evidence="11" type="ORF">FIM1_5201</name>
</gene>
<evidence type="ECO:0000256" key="8">
    <source>
        <dbReference type="ARBA" id="ARBA00023136"/>
    </source>
</evidence>
<dbReference type="InterPro" id="IPR004813">
    <property type="entry name" value="OPT"/>
</dbReference>
<feature type="transmembrane region" description="Helical" evidence="10">
    <location>
        <begin position="485"/>
        <end position="505"/>
    </location>
</feature>
<keyword evidence="5" id="KW-0571">Peptide transport</keyword>
<feature type="transmembrane region" description="Helical" evidence="10">
    <location>
        <begin position="637"/>
        <end position="658"/>
    </location>
</feature>
<dbReference type="Proteomes" id="UP000422736">
    <property type="component" value="Chromosome 8"/>
</dbReference>
<name>A0ABX6F1R2_KLUMA</name>
<evidence type="ECO:0000256" key="1">
    <source>
        <dbReference type="ARBA" id="ARBA00004141"/>
    </source>
</evidence>
<dbReference type="InterPro" id="IPR004648">
    <property type="entry name" value="Oligpept_transpt"/>
</dbReference>
<keyword evidence="6" id="KW-0653">Protein transport</keyword>
<feature type="transmembrane region" description="Helical" evidence="10">
    <location>
        <begin position="714"/>
        <end position="739"/>
    </location>
</feature>
<organism evidence="11 12">
    <name type="scientific">Kluyveromyces marxianus</name>
    <name type="common">Yeast</name>
    <name type="synonym">Candida kefyr</name>
    <dbReference type="NCBI Taxonomy" id="4911"/>
    <lineage>
        <taxon>Eukaryota</taxon>
        <taxon>Fungi</taxon>
        <taxon>Dikarya</taxon>
        <taxon>Ascomycota</taxon>
        <taxon>Saccharomycotina</taxon>
        <taxon>Saccharomycetes</taxon>
        <taxon>Saccharomycetales</taxon>
        <taxon>Saccharomycetaceae</taxon>
        <taxon>Kluyveromyces</taxon>
    </lineage>
</organism>
<accession>A0ABX6F1R2</accession>
<dbReference type="NCBIfam" id="TIGR00728">
    <property type="entry name" value="OPT_sfam"/>
    <property type="match status" value="1"/>
</dbReference>
<evidence type="ECO:0000256" key="5">
    <source>
        <dbReference type="ARBA" id="ARBA00022856"/>
    </source>
</evidence>
<reference evidence="11 12" key="1">
    <citation type="submission" date="2016-03" db="EMBL/GenBank/DDBJ databases">
        <title>How can Kluyveromyces marxianus grow so fast - potential evolutionary course in Saccharomyces Complex revealed by comparative genomics.</title>
        <authorList>
            <person name="Mo W."/>
            <person name="Lu W."/>
            <person name="Yang X."/>
            <person name="Qi J."/>
            <person name="Lv H."/>
        </authorList>
    </citation>
    <scope>NUCLEOTIDE SEQUENCE [LARGE SCALE GENOMIC DNA]</scope>
    <source>
        <strain evidence="11 12">FIM1</strain>
    </source>
</reference>
<feature type="transmembrane region" description="Helical" evidence="10">
    <location>
        <begin position="567"/>
        <end position="594"/>
    </location>
</feature>
<protein>
    <submittedName>
        <fullName evidence="11">Oligopeptide transporter C1840.12</fullName>
    </submittedName>
</protein>
<keyword evidence="8 10" id="KW-0472">Membrane</keyword>
<evidence type="ECO:0000256" key="2">
    <source>
        <dbReference type="ARBA" id="ARBA00008807"/>
    </source>
</evidence>
<evidence type="ECO:0000256" key="6">
    <source>
        <dbReference type="ARBA" id="ARBA00022927"/>
    </source>
</evidence>
<sequence>MSFLGVKRASTDTTESGAKDGKVESDEFRIPEQDLEKDSIKKEVIAEEYEDETDSTLSTSEAIEITLKDIDEVVDLHERDVDAPAGTIRMWVLAIGLSTVISGVDVFFAFRFPSISIGAIVAQLLAYPLGLLWHMIVPEWTIRIGKWSLPLNPGRFNTKEHALIYLFTNTVASTGLLSNTQIEQVKFFKNDYGIGRFILFDIAGFLISWGLAGFSLPILVDREEVIWPGVLNSCALFKALHNYKEPSIRGWKITRFNFFICAFTASFIWYWFSDLIIPFIASLGAFPSWSRPKNAVLGQVFGTTNGLGLLPLTFDWPTISNLGNPLLVPLWAAATIFASFVFWVWIVVPAMYYQNKWHTAHLPLLSNNLFDKKGTSYKINSVVTKKWQIDLEKYKAYSPVFIPVGFLMSLALSLGGFSAVMISFFWKFKTDAWEPLFKKETHSTSHYIVASGKKFKTFYVCSILVGLALGFVFSEAWHEAAQLGAGGYLVSALIGILIFVPVALVESRSTFELNMNGFFNVVGAFWFKGKPIATLYFLNTGFSIFEHAMHYTQGAKLGFYMKTPPKLTMFVLLAAGIWASLVTSSVAGFVLYHIDNVCTAAAKNHMICKKQQTAFNTQILWGLFGHKIFGDGGRYNFIMYFFLVGAVVSCIVIVMQIWRPKSVFWAKANPALFMAGAENIPTSTGINYSAWFIVAMIFNYYIHKKHTAWWRKYNLILAAGLDCGVAIAAILVYFCVVYTGGSANYSWWGTEVASSSCDSKGCPYLPAKKIDASGITW</sequence>
<feature type="transmembrane region" description="Helical" evidence="10">
    <location>
        <begin position="685"/>
        <end position="702"/>
    </location>
</feature>
<dbReference type="PANTHER" id="PTHR22601">
    <property type="entry name" value="ISP4 LIKE PROTEIN"/>
    <property type="match status" value="1"/>
</dbReference>
<feature type="transmembrane region" description="Helical" evidence="10">
    <location>
        <begin position="88"/>
        <end position="109"/>
    </location>
</feature>
<feature type="compositionally biased region" description="Basic and acidic residues" evidence="9">
    <location>
        <begin position="17"/>
        <end position="28"/>
    </location>
</feature>
<feature type="transmembrane region" description="Helical" evidence="10">
    <location>
        <begin position="326"/>
        <end position="348"/>
    </location>
</feature>
<feature type="region of interest" description="Disordered" evidence="9">
    <location>
        <begin position="1"/>
        <end position="28"/>
    </location>
</feature>